<name>A0ABT3Y2V5_9FLAO</name>
<dbReference type="RefSeq" id="WP_267281050.1">
    <property type="nucleotide sequence ID" value="NZ_JAOVZV010000008.1"/>
</dbReference>
<evidence type="ECO:0000313" key="1">
    <source>
        <dbReference type="EMBL" id="MCX8532484.1"/>
    </source>
</evidence>
<keyword evidence="2" id="KW-1185">Reference proteome</keyword>
<proteinExistence type="predicted"/>
<comment type="caution">
    <text evidence="1">The sequence shown here is derived from an EMBL/GenBank/DDBJ whole genome shotgun (WGS) entry which is preliminary data.</text>
</comment>
<gene>
    <name evidence="1" type="ORF">OEA66_08980</name>
</gene>
<organism evidence="1 2">
    <name type="scientific">Chryseobacterium luquanense</name>
    <dbReference type="NCBI Taxonomy" id="2983766"/>
    <lineage>
        <taxon>Bacteria</taxon>
        <taxon>Pseudomonadati</taxon>
        <taxon>Bacteroidota</taxon>
        <taxon>Flavobacteriia</taxon>
        <taxon>Flavobacteriales</taxon>
        <taxon>Weeksellaceae</taxon>
        <taxon>Chryseobacterium group</taxon>
        <taxon>Chryseobacterium</taxon>
    </lineage>
</organism>
<dbReference type="EMBL" id="JAOVZV010000008">
    <property type="protein sequence ID" value="MCX8532484.1"/>
    <property type="molecule type" value="Genomic_DNA"/>
</dbReference>
<reference evidence="1" key="1">
    <citation type="submission" date="2022-10" db="EMBL/GenBank/DDBJ databases">
        <title>Chryseobacterium sp. nov., a novel bacterial species.</title>
        <authorList>
            <person name="Cao Y."/>
        </authorList>
    </citation>
    <scope>NUCLEOTIDE SEQUENCE</scope>
    <source>
        <strain evidence="1">KC 927</strain>
    </source>
</reference>
<evidence type="ECO:0008006" key="3">
    <source>
        <dbReference type="Google" id="ProtNLM"/>
    </source>
</evidence>
<dbReference type="Proteomes" id="UP001070176">
    <property type="component" value="Unassembled WGS sequence"/>
</dbReference>
<evidence type="ECO:0000313" key="2">
    <source>
        <dbReference type="Proteomes" id="UP001070176"/>
    </source>
</evidence>
<accession>A0ABT3Y2V5</accession>
<protein>
    <recommendedName>
        <fullName evidence="3">Four helix bundle protein</fullName>
    </recommendedName>
</protein>
<sequence length="62" mass="6797">MNLTQPDLSGALFVIAIAEKFNLLTQFLRNDKKAGTEGGKAAQNILVKRNETAHNARSQDIN</sequence>